<name>A0AAV1J313_9NEOP</name>
<evidence type="ECO:0000313" key="2">
    <source>
        <dbReference type="EMBL" id="CAK1543027.1"/>
    </source>
</evidence>
<feature type="region of interest" description="Disordered" evidence="1">
    <location>
        <begin position="88"/>
        <end position="127"/>
    </location>
</feature>
<feature type="compositionally biased region" description="Acidic residues" evidence="1">
    <location>
        <begin position="104"/>
        <end position="115"/>
    </location>
</feature>
<dbReference type="EMBL" id="CAVLEF010000004">
    <property type="protein sequence ID" value="CAK1543027.1"/>
    <property type="molecule type" value="Genomic_DNA"/>
</dbReference>
<gene>
    <name evidence="2" type="ORF">LNINA_LOCUS2867</name>
</gene>
<evidence type="ECO:0000256" key="1">
    <source>
        <dbReference type="SAM" id="MobiDB-lite"/>
    </source>
</evidence>
<keyword evidence="3" id="KW-1185">Reference proteome</keyword>
<organism evidence="2 3">
    <name type="scientific">Leptosia nina</name>
    <dbReference type="NCBI Taxonomy" id="320188"/>
    <lineage>
        <taxon>Eukaryota</taxon>
        <taxon>Metazoa</taxon>
        <taxon>Ecdysozoa</taxon>
        <taxon>Arthropoda</taxon>
        <taxon>Hexapoda</taxon>
        <taxon>Insecta</taxon>
        <taxon>Pterygota</taxon>
        <taxon>Neoptera</taxon>
        <taxon>Endopterygota</taxon>
        <taxon>Lepidoptera</taxon>
        <taxon>Glossata</taxon>
        <taxon>Ditrysia</taxon>
        <taxon>Papilionoidea</taxon>
        <taxon>Pieridae</taxon>
        <taxon>Pierinae</taxon>
        <taxon>Leptosia</taxon>
    </lineage>
</organism>
<proteinExistence type="predicted"/>
<accession>A0AAV1J313</accession>
<dbReference type="Proteomes" id="UP001497472">
    <property type="component" value="Unassembled WGS sequence"/>
</dbReference>
<reference evidence="2 3" key="1">
    <citation type="submission" date="2023-11" db="EMBL/GenBank/DDBJ databases">
        <authorList>
            <person name="Okamura Y."/>
        </authorList>
    </citation>
    <scope>NUCLEOTIDE SEQUENCE [LARGE SCALE GENOMIC DNA]</scope>
</reference>
<comment type="caution">
    <text evidence="2">The sequence shown here is derived from an EMBL/GenBank/DDBJ whole genome shotgun (WGS) entry which is preliminary data.</text>
</comment>
<dbReference type="AlphaFoldDB" id="A0AAV1J313"/>
<feature type="compositionally biased region" description="Basic and acidic residues" evidence="1">
    <location>
        <begin position="94"/>
        <end position="103"/>
    </location>
</feature>
<protein>
    <submittedName>
        <fullName evidence="2">Uncharacterized protein</fullName>
    </submittedName>
</protein>
<sequence length="127" mass="14275">MKNIRQSLHSPRSTLDTATTACKERSSRCLPDCVKQTVSRLNVLDYTCGECRRGGITSRAAAVRLAPRTIATLFMAKRRFNKYAHRQYMQKCKSQKESEPADRPDDDSDEGDDVDHDAVDPLPDDGD</sequence>
<evidence type="ECO:0000313" key="3">
    <source>
        <dbReference type="Proteomes" id="UP001497472"/>
    </source>
</evidence>